<organism evidence="6 7">
    <name type="scientific">Aspergillus sclerotialis</name>
    <dbReference type="NCBI Taxonomy" id="2070753"/>
    <lineage>
        <taxon>Eukaryota</taxon>
        <taxon>Fungi</taxon>
        <taxon>Dikarya</taxon>
        <taxon>Ascomycota</taxon>
        <taxon>Pezizomycotina</taxon>
        <taxon>Eurotiomycetes</taxon>
        <taxon>Eurotiomycetidae</taxon>
        <taxon>Eurotiales</taxon>
        <taxon>Aspergillaceae</taxon>
        <taxon>Aspergillus</taxon>
        <taxon>Aspergillus subgen. Polypaecilum</taxon>
    </lineage>
</organism>
<dbReference type="InterPro" id="IPR025160">
    <property type="entry name" value="AATF"/>
</dbReference>
<feature type="compositionally biased region" description="Basic and acidic residues" evidence="3">
    <location>
        <begin position="7"/>
        <end position="27"/>
    </location>
</feature>
<feature type="compositionally biased region" description="Acidic residues" evidence="3">
    <location>
        <begin position="608"/>
        <end position="621"/>
    </location>
</feature>
<evidence type="ECO:0000259" key="5">
    <source>
        <dbReference type="Pfam" id="PF13339"/>
    </source>
</evidence>
<gene>
    <name evidence="6" type="ORF">PHISCL_01740</name>
</gene>
<feature type="domain" description="AATF leucine zipper-containing" evidence="5">
    <location>
        <begin position="318"/>
        <end position="442"/>
    </location>
</feature>
<dbReference type="GO" id="GO:0005730">
    <property type="term" value="C:nucleolus"/>
    <property type="evidence" value="ECO:0007669"/>
    <property type="project" value="TreeGrafter"/>
</dbReference>
<keyword evidence="7" id="KW-1185">Reference proteome</keyword>
<reference evidence="7" key="1">
    <citation type="submission" date="2017-02" db="EMBL/GenBank/DDBJ databases">
        <authorList>
            <person name="Tafer H."/>
            <person name="Lopandic K."/>
        </authorList>
    </citation>
    <scope>NUCLEOTIDE SEQUENCE [LARGE SCALE GENOMIC DNA]</scope>
    <source>
        <strain evidence="7">CBS 366.77</strain>
    </source>
</reference>
<dbReference type="AlphaFoldDB" id="A0A3A2ZRY1"/>
<dbReference type="Pfam" id="PF08164">
    <property type="entry name" value="TRAUB"/>
    <property type="match status" value="1"/>
</dbReference>
<dbReference type="GO" id="GO:0000462">
    <property type="term" value="P:maturation of SSU-rRNA from tricistronic rRNA transcript (SSU-rRNA, 5.8S rRNA, LSU-rRNA)"/>
    <property type="evidence" value="ECO:0007669"/>
    <property type="project" value="TreeGrafter"/>
</dbReference>
<feature type="compositionally biased region" description="Basic and acidic residues" evidence="3">
    <location>
        <begin position="227"/>
        <end position="263"/>
    </location>
</feature>
<dbReference type="InterPro" id="IPR039223">
    <property type="entry name" value="AATF/Bfr2"/>
</dbReference>
<feature type="compositionally biased region" description="Basic and acidic residues" evidence="3">
    <location>
        <begin position="547"/>
        <end position="561"/>
    </location>
</feature>
<feature type="compositionally biased region" description="Basic and acidic residues" evidence="3">
    <location>
        <begin position="133"/>
        <end position="142"/>
    </location>
</feature>
<dbReference type="Pfam" id="PF13339">
    <property type="entry name" value="AATF-Che1"/>
    <property type="match status" value="1"/>
</dbReference>
<name>A0A3A2ZRY1_9EURO</name>
<feature type="compositionally biased region" description="Acidic residues" evidence="3">
    <location>
        <begin position="103"/>
        <end position="114"/>
    </location>
</feature>
<accession>A0A3A2ZRY1</accession>
<feature type="compositionally biased region" description="Basic and acidic residues" evidence="3">
    <location>
        <begin position="271"/>
        <end position="285"/>
    </location>
</feature>
<dbReference type="Proteomes" id="UP000266188">
    <property type="component" value="Unassembled WGS sequence"/>
</dbReference>
<sequence>MAPGEGKLSRSLKEQLGDLDDPTPKEFDPEEVGYGDQSSDDGDDGAIVDKNAGREHYQAVGRGKLRKEEPIVLGKQYAGSRVSREALEAESDEPFESHTSDNNTDDSSDEESNDETGGVDGRRASPPKQNASNHRDSMRNDIRVGLVKSSRIDEGKANQVDHYGINQTHQSRIASGGDNFEDVDMTKPFNEGGVETGHDLNERVQNRGLMLDHSTDNEVGDEESEDRDSHSLGRGSVHQENHKVDGVKRMAADRRHDDAKGEEDGQFQRLRIPDANRHGGQTEETKVVNERDELRKLMASDQKTIAETMSKAAKADGLKGKAVKQQRETFDALLSSRIKLQKSVTAANQVTGARPTTTSSSDRSTVQSAESAALALWSTLEDLRLALLNVQVQAKGESASKKRKRPTALPSDSTTSLWNRMADLENESVPHRRAILDKWSLKVRGSNATIPNTRGKLLGSGSGQQNITTVLDAQIATEVGDRTAKRARRESSNQDTPEPIYDDTIFYQSLLRDLVEQRMATESAGGRDALHIELPSRPSIHPITGMRNDKNRKQVDTRASKGRKMRFDVHEKLQNFMAPEDRGSWTDRARDEFFASLLGKTASGLLQEGDDESEESDDDREEGGLRLFRS</sequence>
<evidence type="ECO:0000256" key="1">
    <source>
        <dbReference type="ARBA" id="ARBA00008966"/>
    </source>
</evidence>
<feature type="region of interest" description="Disordered" evidence="3">
    <location>
        <begin position="537"/>
        <end position="561"/>
    </location>
</feature>
<evidence type="ECO:0000256" key="2">
    <source>
        <dbReference type="ARBA" id="ARBA00013850"/>
    </source>
</evidence>
<dbReference type="PANTHER" id="PTHR15565:SF0">
    <property type="entry name" value="PROTEIN AATF"/>
    <property type="match status" value="1"/>
</dbReference>
<comment type="similarity">
    <text evidence="1">Belongs to the AATF family.</text>
</comment>
<feature type="domain" description="Apoptosis-antagonizing transcription factor C-terminal" evidence="4">
    <location>
        <begin position="507"/>
        <end position="598"/>
    </location>
</feature>
<dbReference type="InterPro" id="IPR012617">
    <property type="entry name" value="AATF_C"/>
</dbReference>
<proteinExistence type="inferred from homology"/>
<evidence type="ECO:0000256" key="3">
    <source>
        <dbReference type="SAM" id="MobiDB-lite"/>
    </source>
</evidence>
<feature type="region of interest" description="Disordered" evidence="3">
    <location>
        <begin position="1"/>
        <end position="285"/>
    </location>
</feature>
<feature type="compositionally biased region" description="Acidic residues" evidence="3">
    <location>
        <begin position="28"/>
        <end position="46"/>
    </location>
</feature>
<feature type="region of interest" description="Disordered" evidence="3">
    <location>
        <begin position="394"/>
        <end position="414"/>
    </location>
</feature>
<evidence type="ECO:0000313" key="6">
    <source>
        <dbReference type="EMBL" id="RJE25898.1"/>
    </source>
</evidence>
<feature type="compositionally biased region" description="Basic and acidic residues" evidence="3">
    <location>
        <begin position="196"/>
        <end position="205"/>
    </location>
</feature>
<comment type="caution">
    <text evidence="6">The sequence shown here is derived from an EMBL/GenBank/DDBJ whole genome shotgun (WGS) entry which is preliminary data.</text>
</comment>
<protein>
    <recommendedName>
        <fullName evidence="2">Protein BFR2</fullName>
    </recommendedName>
</protein>
<evidence type="ECO:0000313" key="7">
    <source>
        <dbReference type="Proteomes" id="UP000266188"/>
    </source>
</evidence>
<feature type="region of interest" description="Disordered" evidence="3">
    <location>
        <begin position="604"/>
        <end position="630"/>
    </location>
</feature>
<dbReference type="EMBL" id="MVGC01000034">
    <property type="protein sequence ID" value="RJE25898.1"/>
    <property type="molecule type" value="Genomic_DNA"/>
</dbReference>
<dbReference type="OrthoDB" id="5783963at2759"/>
<dbReference type="STRING" id="2070753.A0A3A2ZRY1"/>
<dbReference type="PANTHER" id="PTHR15565">
    <property type="entry name" value="AATF PROTEIN APOPTOSIS ANTAGONIZING TRANSCRIPTION FACTOR"/>
    <property type="match status" value="1"/>
</dbReference>
<evidence type="ECO:0000259" key="4">
    <source>
        <dbReference type="Pfam" id="PF08164"/>
    </source>
</evidence>